<dbReference type="PANTHER" id="PTHR19848:SF8">
    <property type="entry name" value="F-BOX AND WD REPEAT DOMAIN CONTAINING 7"/>
    <property type="match status" value="1"/>
</dbReference>
<dbReference type="InterPro" id="IPR036322">
    <property type="entry name" value="WD40_repeat_dom_sf"/>
</dbReference>
<feature type="compositionally biased region" description="Basic residues" evidence="4">
    <location>
        <begin position="760"/>
        <end position="769"/>
    </location>
</feature>
<dbReference type="Proteomes" id="UP000596742">
    <property type="component" value="Unassembled WGS sequence"/>
</dbReference>
<feature type="repeat" description="WD" evidence="3">
    <location>
        <begin position="555"/>
        <end position="581"/>
    </location>
</feature>
<evidence type="ECO:0000313" key="6">
    <source>
        <dbReference type="Proteomes" id="UP000596742"/>
    </source>
</evidence>
<comment type="caution">
    <text evidence="5">The sequence shown here is derived from an EMBL/GenBank/DDBJ whole genome shotgun (WGS) entry which is preliminary data.</text>
</comment>
<dbReference type="PANTHER" id="PTHR19848">
    <property type="entry name" value="WD40 REPEAT PROTEIN"/>
    <property type="match status" value="1"/>
</dbReference>
<dbReference type="Pfam" id="PF00400">
    <property type="entry name" value="WD40"/>
    <property type="match status" value="4"/>
</dbReference>
<keyword evidence="6" id="KW-1185">Reference proteome</keyword>
<keyword evidence="1 3" id="KW-0853">WD repeat</keyword>
<proteinExistence type="predicted"/>
<dbReference type="OrthoDB" id="6262491at2759"/>
<feature type="region of interest" description="Disordered" evidence="4">
    <location>
        <begin position="760"/>
        <end position="837"/>
    </location>
</feature>
<protein>
    <submittedName>
        <fullName evidence="5">Uncharacterized protein</fullName>
    </submittedName>
</protein>
<dbReference type="SUPFAM" id="SSF50998">
    <property type="entry name" value="Quinoprotein alcohol dehydrogenase-like"/>
    <property type="match status" value="1"/>
</dbReference>
<feature type="repeat" description="WD" evidence="3">
    <location>
        <begin position="641"/>
        <end position="673"/>
    </location>
</feature>
<dbReference type="AlphaFoldDB" id="A0A8B6HTH8"/>
<dbReference type="InterPro" id="IPR011047">
    <property type="entry name" value="Quinoprotein_ADH-like_sf"/>
</dbReference>
<evidence type="ECO:0000256" key="1">
    <source>
        <dbReference type="ARBA" id="ARBA00022574"/>
    </source>
</evidence>
<evidence type="ECO:0000256" key="3">
    <source>
        <dbReference type="PROSITE-ProRule" id="PRU00221"/>
    </source>
</evidence>
<feature type="compositionally biased region" description="Acidic residues" evidence="4">
    <location>
        <begin position="821"/>
        <end position="837"/>
    </location>
</feature>
<dbReference type="PROSITE" id="PS50082">
    <property type="entry name" value="WD_REPEATS_2"/>
    <property type="match status" value="3"/>
</dbReference>
<dbReference type="SUPFAM" id="SSF50978">
    <property type="entry name" value="WD40 repeat-like"/>
    <property type="match status" value="2"/>
</dbReference>
<evidence type="ECO:0000256" key="4">
    <source>
        <dbReference type="SAM" id="MobiDB-lite"/>
    </source>
</evidence>
<dbReference type="SMART" id="SM00320">
    <property type="entry name" value="WD40"/>
    <property type="match status" value="13"/>
</dbReference>
<dbReference type="EMBL" id="UYJE01010500">
    <property type="protein sequence ID" value="VDI83743.1"/>
    <property type="molecule type" value="Genomic_DNA"/>
</dbReference>
<dbReference type="PROSITE" id="PS00678">
    <property type="entry name" value="WD_REPEATS_1"/>
    <property type="match status" value="1"/>
</dbReference>
<evidence type="ECO:0000256" key="2">
    <source>
        <dbReference type="ARBA" id="ARBA00022737"/>
    </source>
</evidence>
<organism evidence="5 6">
    <name type="scientific">Mytilus galloprovincialis</name>
    <name type="common">Mediterranean mussel</name>
    <dbReference type="NCBI Taxonomy" id="29158"/>
    <lineage>
        <taxon>Eukaryota</taxon>
        <taxon>Metazoa</taxon>
        <taxon>Spiralia</taxon>
        <taxon>Lophotrochozoa</taxon>
        <taxon>Mollusca</taxon>
        <taxon>Bivalvia</taxon>
        <taxon>Autobranchia</taxon>
        <taxon>Pteriomorphia</taxon>
        <taxon>Mytilida</taxon>
        <taxon>Mytiloidea</taxon>
        <taxon>Mytilidae</taxon>
        <taxon>Mytilinae</taxon>
        <taxon>Mytilus</taxon>
    </lineage>
</organism>
<reference evidence="5" key="1">
    <citation type="submission" date="2018-11" db="EMBL/GenBank/DDBJ databases">
        <authorList>
            <person name="Alioto T."/>
            <person name="Alioto T."/>
        </authorList>
    </citation>
    <scope>NUCLEOTIDE SEQUENCE</scope>
</reference>
<gene>
    <name evidence="5" type="ORF">MGAL_10B034066</name>
</gene>
<feature type="compositionally biased region" description="Basic and acidic residues" evidence="4">
    <location>
        <begin position="775"/>
        <end position="808"/>
    </location>
</feature>
<keyword evidence="2" id="KW-0677">Repeat</keyword>
<evidence type="ECO:0000313" key="5">
    <source>
        <dbReference type="EMBL" id="VDI83743.1"/>
    </source>
</evidence>
<dbReference type="InterPro" id="IPR019775">
    <property type="entry name" value="WD40_repeat_CS"/>
</dbReference>
<dbReference type="Gene3D" id="2.130.10.10">
    <property type="entry name" value="YVTN repeat-like/Quinoprotein amine dehydrogenase"/>
    <property type="match status" value="4"/>
</dbReference>
<sequence>MAMEKLYSIRDTHSRPITAIGYNPARREILIGCEDGVIKSYESETGKLCSVQHEHKGWVTDFLYWTSAKLMLSAANDGDIIAWSSGGGVFDIVPIGIPVYCMAMNPWKKQIVCGFNGAIRIYGLDETSLFQVFGKEMGHIIDLHPVNIFELHEDIVRSIIWQDSKIYSAGYDGKLIKYDISAVRSEDGKNPKVNHHAHDAGISCLLMAKDNENNTWVITGSFDKTAKIWTVDLDLVHRLDNFMATVSGICYVPRNKTLWVAGGTSYATLFDPKSGDKVSEFIGTFQKEEEEKYSLQVLKYFNELNEVVACTSRRHLIVWKYNTSGCITALKCKSPLESLCYTKKVPILIFSGDHEGVIMKWERMQSNHFMYSNEPYQISDTQLKKKKKAGSKARELILEQQLSQTSSLKPLDPIKVDSAKVNFKNVQSHYAYNKPNLQHTSTQDDQKITIMKVVFVEYLDYIIAASEDSNIYIWGFDDDAVKALKDMKPEDLDKLIEKYSILLDPDSELLPKNRKFNDNDSVTNRVAGFICKSVFAEHTSCVTSLVVVGREQGLDSTYLLSGGWDSRICIWDLEKGRLHDTFRNTAPDPKVDNLELACDGVIMEMDFSPKYNEFAYSSSDGMVYIRKFSLDGSKMTLQNTLQGHEGEITCVRWNPHGKGFWVTGSDDATIRIWAGHGLNKCEAILSAQGAVSCMCIDQINGCIIVGVQNFIRVYDPENYRLVQTNEGHTDSVRTIMHITERNQYVSCSWDKTIRVWNAYRKPKRKHRPSKNGSKTAKDNISDSRKSSTGSEKKVGFVDSEKDTEKKEGEEEESQSKQNGEVDGDYFEEQEQLDVVSE</sequence>
<name>A0A8B6HTH8_MYTGA</name>
<dbReference type="InterPro" id="IPR015943">
    <property type="entry name" value="WD40/YVTN_repeat-like_dom_sf"/>
</dbReference>
<dbReference type="InterPro" id="IPR001680">
    <property type="entry name" value="WD40_rpt"/>
</dbReference>
<accession>A0A8B6HTH8</accession>
<feature type="repeat" description="WD" evidence="3">
    <location>
        <begin position="725"/>
        <end position="757"/>
    </location>
</feature>
<dbReference type="PROSITE" id="PS50294">
    <property type="entry name" value="WD_REPEATS_REGION"/>
    <property type="match status" value="2"/>
</dbReference>